<dbReference type="RefSeq" id="WP_013044827.1">
    <property type="nucleotide sequence ID" value="NC_014008.1"/>
</dbReference>
<organism evidence="1 2">
    <name type="scientific">Coraliomargarita akajimensis (strain DSM 45221 / IAM 15411 / JCM 23193 / KCTC 12865 / 04OKA010-24)</name>
    <dbReference type="NCBI Taxonomy" id="583355"/>
    <lineage>
        <taxon>Bacteria</taxon>
        <taxon>Pseudomonadati</taxon>
        <taxon>Verrucomicrobiota</taxon>
        <taxon>Opitutia</taxon>
        <taxon>Puniceicoccales</taxon>
        <taxon>Coraliomargaritaceae</taxon>
        <taxon>Coraliomargarita</taxon>
    </lineage>
</organism>
<reference evidence="1 2" key="1">
    <citation type="journal article" date="2010" name="Stand. Genomic Sci.">
        <title>Complete genome sequence of Coraliomargarita akajimensis type strain (04OKA010-24).</title>
        <authorList>
            <person name="Mavromatis K."/>
            <person name="Abt B."/>
            <person name="Brambilla E."/>
            <person name="Lapidus A."/>
            <person name="Copeland A."/>
            <person name="Deshpande S."/>
            <person name="Nolan M."/>
            <person name="Lucas S."/>
            <person name="Tice H."/>
            <person name="Cheng J.F."/>
            <person name="Han C."/>
            <person name="Detter J.C."/>
            <person name="Woyke T."/>
            <person name="Goodwin L."/>
            <person name="Pitluck S."/>
            <person name="Held B."/>
            <person name="Brettin T."/>
            <person name="Tapia R."/>
            <person name="Ivanova N."/>
            <person name="Mikhailova N."/>
            <person name="Pati A."/>
            <person name="Liolios K."/>
            <person name="Chen A."/>
            <person name="Palaniappan K."/>
            <person name="Land M."/>
            <person name="Hauser L."/>
            <person name="Chang Y.J."/>
            <person name="Jeffries C.D."/>
            <person name="Rohde M."/>
            <person name="Goker M."/>
            <person name="Bristow J."/>
            <person name="Eisen J.A."/>
            <person name="Markowitz V."/>
            <person name="Hugenholtz P."/>
            <person name="Klenk H.P."/>
            <person name="Kyrpides N.C."/>
        </authorList>
    </citation>
    <scope>NUCLEOTIDE SEQUENCE [LARGE SCALE GENOMIC DNA]</scope>
    <source>
        <strain evidence="2">DSM 45221 / IAM 15411 / JCM 23193 / KCTC 12865</strain>
    </source>
</reference>
<dbReference type="STRING" id="583355.Caka_3098"/>
<dbReference type="Proteomes" id="UP000000925">
    <property type="component" value="Chromosome"/>
</dbReference>
<protein>
    <submittedName>
        <fullName evidence="1">Uncharacterized protein</fullName>
    </submittedName>
</protein>
<dbReference type="AlphaFoldDB" id="D5EI71"/>
<dbReference type="EMBL" id="CP001998">
    <property type="protein sequence ID" value="ADE56111.1"/>
    <property type="molecule type" value="Genomic_DNA"/>
</dbReference>
<name>D5EI71_CORAD</name>
<sequence length="214" mass="23076">MKSSQILIAIVLLLASPLNAIEINWQFELPPNAGADYIASGKDGSAVVIDTAADTLYWIGTNGTLIETISNFNGTNPTYTIAGSTYVSSNLLILPVTGTSYRTKVITKDESTYTTETLDGWPEEETPFQSSSSFFIIRSGSTLTQYRFDEADTTLSGIQSVPANAIVIPALYHGNVSVTLESSVDLVDWTPVLPGTFSGQDNARFFRVKATAQD</sequence>
<proteinExistence type="predicted"/>
<evidence type="ECO:0000313" key="1">
    <source>
        <dbReference type="EMBL" id="ADE56111.1"/>
    </source>
</evidence>
<gene>
    <name evidence="1" type="ordered locus">Caka_3098</name>
</gene>
<accession>D5EI71</accession>
<dbReference type="KEGG" id="caa:Caka_3098"/>
<dbReference type="HOGENOM" id="CLU_1287018_0_0_0"/>
<keyword evidence="2" id="KW-1185">Reference proteome</keyword>
<evidence type="ECO:0000313" key="2">
    <source>
        <dbReference type="Proteomes" id="UP000000925"/>
    </source>
</evidence>